<proteinExistence type="predicted"/>
<dbReference type="FunFam" id="3.30.730.10:FF:000001">
    <property type="entry name" value="Ethylene-responsive transcription factor 2"/>
    <property type="match status" value="1"/>
</dbReference>
<evidence type="ECO:0000256" key="1">
    <source>
        <dbReference type="ARBA" id="ARBA00004123"/>
    </source>
</evidence>
<evidence type="ECO:0000256" key="2">
    <source>
        <dbReference type="ARBA" id="ARBA00023015"/>
    </source>
</evidence>
<dbReference type="InterPro" id="IPR036955">
    <property type="entry name" value="AP2/ERF_dom_sf"/>
</dbReference>
<evidence type="ECO:0000259" key="7">
    <source>
        <dbReference type="PROSITE" id="PS51032"/>
    </source>
</evidence>
<accession>A0AAV5BPA6</accession>
<evidence type="ECO:0000256" key="6">
    <source>
        <dbReference type="SAM" id="MobiDB-lite"/>
    </source>
</evidence>
<dbReference type="GO" id="GO:0005634">
    <property type="term" value="C:nucleus"/>
    <property type="evidence" value="ECO:0007669"/>
    <property type="project" value="UniProtKB-SubCell"/>
</dbReference>
<name>A0AAV5BPA6_ELECO</name>
<dbReference type="SUPFAM" id="SSF54171">
    <property type="entry name" value="DNA-binding domain"/>
    <property type="match status" value="1"/>
</dbReference>
<dbReference type="AlphaFoldDB" id="A0AAV5BPA6"/>
<keyword evidence="4" id="KW-0804">Transcription</keyword>
<evidence type="ECO:0000313" key="8">
    <source>
        <dbReference type="EMBL" id="GJM88153.1"/>
    </source>
</evidence>
<dbReference type="PROSITE" id="PS51032">
    <property type="entry name" value="AP2_ERF"/>
    <property type="match status" value="1"/>
</dbReference>
<dbReference type="PANTHER" id="PTHR31194">
    <property type="entry name" value="SHN SHINE , DNA BINDING / TRANSCRIPTION FACTOR"/>
    <property type="match status" value="1"/>
</dbReference>
<dbReference type="GO" id="GO:0003677">
    <property type="term" value="F:DNA binding"/>
    <property type="evidence" value="ECO:0007669"/>
    <property type="project" value="UniProtKB-KW"/>
</dbReference>
<dbReference type="CDD" id="cd00018">
    <property type="entry name" value="AP2"/>
    <property type="match status" value="1"/>
</dbReference>
<keyword evidence="5" id="KW-0539">Nucleus</keyword>
<sequence length="219" mass="23803">MALRRRPHHARVVSVHFLDADATDSDDDSHQDALRRRVHKIDLLLPSPEEEAEARRRKRKRRKKRGDAGGGGERKRFRGVRRRPWGKWAAEIRDPVGGTKRWLGTFDTAEEAAAVYDAAALRLRGPRALTNSLPSSSSWALTSAPAAAPHPSGPSPEAEASPAASSELSVTGTMWFHEESVDFSLPAEGGLWGGAAPAACEFGDLGDLDDLFSPELLPV</sequence>
<reference evidence="8" key="1">
    <citation type="journal article" date="2018" name="DNA Res.">
        <title>Multiple hybrid de novo genome assembly of finger millet, an orphan allotetraploid crop.</title>
        <authorList>
            <person name="Hatakeyama M."/>
            <person name="Aluri S."/>
            <person name="Balachadran M.T."/>
            <person name="Sivarajan S.R."/>
            <person name="Patrignani A."/>
            <person name="Gruter S."/>
            <person name="Poveda L."/>
            <person name="Shimizu-Inatsugi R."/>
            <person name="Baeten J."/>
            <person name="Francoijs K.J."/>
            <person name="Nataraja K.N."/>
            <person name="Reddy Y.A.N."/>
            <person name="Phadnis S."/>
            <person name="Ravikumar R.L."/>
            <person name="Schlapbach R."/>
            <person name="Sreeman S.M."/>
            <person name="Shimizu K.K."/>
        </authorList>
    </citation>
    <scope>NUCLEOTIDE SEQUENCE</scope>
</reference>
<dbReference type="EMBL" id="BQKI01000002">
    <property type="protein sequence ID" value="GJM88153.1"/>
    <property type="molecule type" value="Genomic_DNA"/>
</dbReference>
<dbReference type="Gene3D" id="3.30.730.10">
    <property type="entry name" value="AP2/ERF domain"/>
    <property type="match status" value="1"/>
</dbReference>
<feature type="region of interest" description="Disordered" evidence="6">
    <location>
        <begin position="134"/>
        <end position="166"/>
    </location>
</feature>
<feature type="region of interest" description="Disordered" evidence="6">
    <location>
        <begin position="39"/>
        <end position="80"/>
    </location>
</feature>
<evidence type="ECO:0000256" key="3">
    <source>
        <dbReference type="ARBA" id="ARBA00023125"/>
    </source>
</evidence>
<feature type="compositionally biased region" description="Basic residues" evidence="6">
    <location>
        <begin position="55"/>
        <end position="65"/>
    </location>
</feature>
<dbReference type="SMART" id="SM00380">
    <property type="entry name" value="AP2"/>
    <property type="match status" value="1"/>
</dbReference>
<dbReference type="PRINTS" id="PR00367">
    <property type="entry name" value="ETHRSPELEMNT"/>
</dbReference>
<dbReference type="Proteomes" id="UP001054889">
    <property type="component" value="Unassembled WGS sequence"/>
</dbReference>
<dbReference type="PANTHER" id="PTHR31194:SF166">
    <property type="entry name" value="PATHOGENESIS-RELATED GENES TRANSCRIPTIONAL ACTIVATOR PTI6"/>
    <property type="match status" value="1"/>
</dbReference>
<protein>
    <recommendedName>
        <fullName evidence="7">AP2/ERF domain-containing protein</fullName>
    </recommendedName>
</protein>
<feature type="domain" description="AP2/ERF" evidence="7">
    <location>
        <begin position="76"/>
        <end position="133"/>
    </location>
</feature>
<keyword evidence="3" id="KW-0238">DNA-binding</keyword>
<reference evidence="8" key="2">
    <citation type="submission" date="2021-12" db="EMBL/GenBank/DDBJ databases">
        <title>Resequencing data analysis of finger millet.</title>
        <authorList>
            <person name="Hatakeyama M."/>
            <person name="Aluri S."/>
            <person name="Balachadran M.T."/>
            <person name="Sivarajan S.R."/>
            <person name="Poveda L."/>
            <person name="Shimizu-Inatsugi R."/>
            <person name="Schlapbach R."/>
            <person name="Sreeman S.M."/>
            <person name="Shimizu K.K."/>
        </authorList>
    </citation>
    <scope>NUCLEOTIDE SEQUENCE</scope>
</reference>
<evidence type="ECO:0000313" key="9">
    <source>
        <dbReference type="Proteomes" id="UP001054889"/>
    </source>
</evidence>
<dbReference type="InterPro" id="IPR016177">
    <property type="entry name" value="DNA-bd_dom_sf"/>
</dbReference>
<organism evidence="8 9">
    <name type="scientific">Eleusine coracana subsp. coracana</name>
    <dbReference type="NCBI Taxonomy" id="191504"/>
    <lineage>
        <taxon>Eukaryota</taxon>
        <taxon>Viridiplantae</taxon>
        <taxon>Streptophyta</taxon>
        <taxon>Embryophyta</taxon>
        <taxon>Tracheophyta</taxon>
        <taxon>Spermatophyta</taxon>
        <taxon>Magnoliopsida</taxon>
        <taxon>Liliopsida</taxon>
        <taxon>Poales</taxon>
        <taxon>Poaceae</taxon>
        <taxon>PACMAD clade</taxon>
        <taxon>Chloridoideae</taxon>
        <taxon>Cynodonteae</taxon>
        <taxon>Eleusininae</taxon>
        <taxon>Eleusine</taxon>
    </lineage>
</organism>
<comment type="caution">
    <text evidence="8">The sequence shown here is derived from an EMBL/GenBank/DDBJ whole genome shotgun (WGS) entry which is preliminary data.</text>
</comment>
<dbReference type="InterPro" id="IPR001471">
    <property type="entry name" value="AP2/ERF_dom"/>
</dbReference>
<evidence type="ECO:0000256" key="4">
    <source>
        <dbReference type="ARBA" id="ARBA00023163"/>
    </source>
</evidence>
<dbReference type="Pfam" id="PF00847">
    <property type="entry name" value="AP2"/>
    <property type="match status" value="1"/>
</dbReference>
<dbReference type="GO" id="GO:0003700">
    <property type="term" value="F:DNA-binding transcription factor activity"/>
    <property type="evidence" value="ECO:0007669"/>
    <property type="project" value="InterPro"/>
</dbReference>
<keyword evidence="2" id="KW-0805">Transcription regulation</keyword>
<dbReference type="InterPro" id="IPR050913">
    <property type="entry name" value="AP2/ERF_ERF"/>
</dbReference>
<comment type="subcellular location">
    <subcellularLocation>
        <location evidence="1">Nucleus</location>
    </subcellularLocation>
</comment>
<keyword evidence="9" id="KW-1185">Reference proteome</keyword>
<evidence type="ECO:0000256" key="5">
    <source>
        <dbReference type="ARBA" id="ARBA00023242"/>
    </source>
</evidence>
<gene>
    <name evidence="8" type="primary">ga04182</name>
    <name evidence="8" type="ORF">PR202_ga04182</name>
</gene>